<evidence type="ECO:0000256" key="6">
    <source>
        <dbReference type="ARBA" id="ARBA00038076"/>
    </source>
</evidence>
<evidence type="ECO:0000256" key="2">
    <source>
        <dbReference type="ARBA" id="ARBA00022475"/>
    </source>
</evidence>
<feature type="transmembrane region" description="Helical" evidence="7">
    <location>
        <begin position="798"/>
        <end position="817"/>
    </location>
</feature>
<dbReference type="NCBIfam" id="TIGR03434">
    <property type="entry name" value="ADOP"/>
    <property type="match status" value="1"/>
</dbReference>
<feature type="domain" description="MacB-like periplasmic core" evidence="9">
    <location>
        <begin position="549"/>
        <end position="705"/>
    </location>
</feature>
<dbReference type="NCBIfam" id="NF038403">
    <property type="entry name" value="perm_prefix_1"/>
    <property type="match status" value="1"/>
</dbReference>
<evidence type="ECO:0000256" key="5">
    <source>
        <dbReference type="ARBA" id="ARBA00023136"/>
    </source>
</evidence>
<comment type="similarity">
    <text evidence="6">Belongs to the ABC-4 integral membrane protein family.</text>
</comment>
<dbReference type="InterPro" id="IPR003838">
    <property type="entry name" value="ABC3_permease_C"/>
</dbReference>
<feature type="transmembrane region" description="Helical" evidence="7">
    <location>
        <begin position="829"/>
        <end position="849"/>
    </location>
</feature>
<dbReference type="GO" id="GO:0005886">
    <property type="term" value="C:plasma membrane"/>
    <property type="evidence" value="ECO:0007669"/>
    <property type="project" value="UniProtKB-SubCell"/>
</dbReference>
<dbReference type="EMBL" id="JACCCU010000003">
    <property type="protein sequence ID" value="NYF91650.1"/>
    <property type="molecule type" value="Genomic_DNA"/>
</dbReference>
<feature type="transmembrane region" description="Helical" evidence="7">
    <location>
        <begin position="82"/>
        <end position="104"/>
    </location>
</feature>
<dbReference type="PANTHER" id="PTHR30572:SF4">
    <property type="entry name" value="ABC TRANSPORTER PERMEASE YTRF"/>
    <property type="match status" value="1"/>
</dbReference>
<feature type="transmembrane region" description="Helical" evidence="7">
    <location>
        <begin position="385"/>
        <end position="407"/>
    </location>
</feature>
<feature type="transmembrane region" description="Helical" evidence="7">
    <location>
        <begin position="743"/>
        <end position="767"/>
    </location>
</feature>
<dbReference type="PANTHER" id="PTHR30572">
    <property type="entry name" value="MEMBRANE COMPONENT OF TRANSPORTER-RELATED"/>
    <property type="match status" value="1"/>
</dbReference>
<feature type="domain" description="ABC3 transporter permease C-terminal" evidence="8">
    <location>
        <begin position="747"/>
        <end position="858"/>
    </location>
</feature>
<feature type="transmembrane region" description="Helical" evidence="7">
    <location>
        <begin position="478"/>
        <end position="500"/>
    </location>
</feature>
<evidence type="ECO:0000259" key="8">
    <source>
        <dbReference type="Pfam" id="PF02687"/>
    </source>
</evidence>
<dbReference type="InterPro" id="IPR025857">
    <property type="entry name" value="MacB_PCD"/>
</dbReference>
<comment type="subcellular location">
    <subcellularLocation>
        <location evidence="1">Cell membrane</location>
        <topology evidence="1">Multi-pass membrane protein</topology>
    </subcellularLocation>
</comment>
<keyword evidence="4 7" id="KW-1133">Transmembrane helix</keyword>
<dbReference type="InterPro" id="IPR017800">
    <property type="entry name" value="ADOP"/>
</dbReference>
<evidence type="ECO:0000256" key="4">
    <source>
        <dbReference type="ARBA" id="ARBA00022989"/>
    </source>
</evidence>
<dbReference type="Pfam" id="PF02687">
    <property type="entry name" value="FtsX"/>
    <property type="match status" value="2"/>
</dbReference>
<dbReference type="Pfam" id="PF12704">
    <property type="entry name" value="MacB_PCD"/>
    <property type="match status" value="2"/>
</dbReference>
<organism evidence="10 11">
    <name type="scientific">Tunturiibacter lichenicola</name>
    <dbReference type="NCBI Taxonomy" id="2051959"/>
    <lineage>
        <taxon>Bacteria</taxon>
        <taxon>Pseudomonadati</taxon>
        <taxon>Acidobacteriota</taxon>
        <taxon>Terriglobia</taxon>
        <taxon>Terriglobales</taxon>
        <taxon>Acidobacteriaceae</taxon>
        <taxon>Tunturiibacter</taxon>
    </lineage>
</organism>
<evidence type="ECO:0000256" key="3">
    <source>
        <dbReference type="ARBA" id="ARBA00022692"/>
    </source>
</evidence>
<gene>
    <name evidence="10" type="ORF">HDF08_003769</name>
</gene>
<reference evidence="10 11" key="1">
    <citation type="submission" date="2020-07" db="EMBL/GenBank/DDBJ databases">
        <title>Genomic Encyclopedia of Type Strains, Phase IV (KMG-V): Genome sequencing to study the core and pangenomes of soil and plant-associated prokaryotes.</title>
        <authorList>
            <person name="Whitman W."/>
        </authorList>
    </citation>
    <scope>NUCLEOTIDE SEQUENCE [LARGE SCALE GENOMIC DNA]</scope>
    <source>
        <strain evidence="10 11">M8UP22</strain>
    </source>
</reference>
<evidence type="ECO:0000313" key="10">
    <source>
        <dbReference type="EMBL" id="NYF91650.1"/>
    </source>
</evidence>
<feature type="domain" description="ABC3 transporter permease C-terminal" evidence="8">
    <location>
        <begin position="338"/>
        <end position="454"/>
    </location>
</feature>
<dbReference type="InterPro" id="IPR047928">
    <property type="entry name" value="Perm_prefix_1"/>
</dbReference>
<dbReference type="GO" id="GO:0022857">
    <property type="term" value="F:transmembrane transporter activity"/>
    <property type="evidence" value="ECO:0007669"/>
    <property type="project" value="TreeGrafter"/>
</dbReference>
<feature type="transmembrane region" description="Helical" evidence="7">
    <location>
        <begin position="427"/>
        <end position="446"/>
    </location>
</feature>
<evidence type="ECO:0000256" key="1">
    <source>
        <dbReference type="ARBA" id="ARBA00004651"/>
    </source>
</evidence>
<proteinExistence type="inferred from homology"/>
<protein>
    <submittedName>
        <fullName evidence="10">Permease</fullName>
    </submittedName>
</protein>
<evidence type="ECO:0000313" key="11">
    <source>
        <dbReference type="Proteomes" id="UP000564385"/>
    </source>
</evidence>
<dbReference type="InterPro" id="IPR050250">
    <property type="entry name" value="Macrolide_Exporter_MacB"/>
</dbReference>
<feature type="domain" description="MacB-like periplasmic core" evidence="9">
    <location>
        <begin position="86"/>
        <end position="296"/>
    </location>
</feature>
<accession>A0A852VJ48</accession>
<keyword evidence="3 7" id="KW-0812">Transmembrane</keyword>
<dbReference type="Proteomes" id="UP000564385">
    <property type="component" value="Unassembled WGS sequence"/>
</dbReference>
<feature type="transmembrane region" description="Helical" evidence="7">
    <location>
        <begin position="330"/>
        <end position="355"/>
    </location>
</feature>
<comment type="caution">
    <text evidence="10">The sequence shown here is derived from an EMBL/GenBank/DDBJ whole genome shotgun (WGS) entry which is preliminary data.</text>
</comment>
<keyword evidence="5 7" id="KW-0472">Membrane</keyword>
<dbReference type="AlphaFoldDB" id="A0A852VJ48"/>
<sequence length="866" mass="93747">MSRSKVNREIDAELRSHIELRIEDNLAAGMSAEDARRDALLRFGNLTSTKEHVAGADTALTLDSIWSDLCYACRQLWKNPGFACTAILVLTLGMCASIAIFAFVDAVLISPLPYQVPSRLAGLFESTPLGPRFHLSYLDYLDWKRQNKVFSSVEAYDSISFALKTATETQRVEGATVSAGFFRTLGVAPIVGRDFGVGEDTPSAPRTVIVSYAAWQSRFGKRQDLLGQTVTLNGEPSVIIGVLPQDFHFALTGQTEFWTALSESSDPKNRGNHGLSAIARLKDGITWEAASSDMRSIAQQLAKQYPDSDEGRGATVLPLTEVLVGSLRPVLLLLLCGAVLLLLIACVNVSGLLLVRSENRRHEIAIRGALGASRMRLLRQFVTEGVMLAATGSLLGVCAACGAIHLLKLLMPVNMLMDMPYLKGLGLNLHVMGFAVAIGLAMANLFSLTPILRLSLADLRTGLTEGGRSSSRTVWSHLGANLVALELSAAMVLLVGAGLLGKSFYRLMHADIGFQTDHLASMRLLAPLSRYAKDEQQVALARHVMDETNHLPGVQSVAIAHQIPVANVAGGNTTFEVIGRPQHGSEDESSSRNVSVDYFSTVRARLVRGRYFSEGDDVSKPRVTIVNRSFTRKYFAGEDPIGRQIRYDATTPAIEIVGIVDDLKEGPLDEEVQPVLYTPFNQEPDNAFFLVARTAQEPQELLKSLEATVHRIDPEILTFNAETMEDRINHSQSTYLHRSSACLVGGFAAIALLLGVVGLYGLIAYSVSQRTREIGVRIAMGAQRSSVYKLILKEAGRLAAIGILAGLICSVVTASLMRKILFGTQPWDAGTLAGVALVLSISALLASYIPAHRAASVNPVEALRAE</sequence>
<keyword evidence="2" id="KW-1003">Cell membrane</keyword>
<evidence type="ECO:0000259" key="9">
    <source>
        <dbReference type="Pfam" id="PF12704"/>
    </source>
</evidence>
<name>A0A852VJ48_9BACT</name>
<evidence type="ECO:0000256" key="7">
    <source>
        <dbReference type="SAM" id="Phobius"/>
    </source>
</evidence>